<comment type="similarity">
    <text evidence="1">Belongs to the botulism non-toxic nonhemagglutinin family.</text>
</comment>
<evidence type="ECO:0000259" key="6">
    <source>
        <dbReference type="Pfam" id="PF22133"/>
    </source>
</evidence>
<dbReference type="Gene3D" id="3.90.1240.10">
    <property type="entry name" value="Metalloproteases ('zincins'), catalytic domain like"/>
    <property type="match status" value="2"/>
</dbReference>
<dbReference type="GO" id="GO:0008270">
    <property type="term" value="F:zinc ion binding"/>
    <property type="evidence" value="ECO:0007669"/>
    <property type="project" value="InterPro"/>
</dbReference>
<dbReference type="GO" id="GO:0006508">
    <property type="term" value="P:proteolysis"/>
    <property type="evidence" value="ECO:0007669"/>
    <property type="project" value="InterPro"/>
</dbReference>
<dbReference type="Gene3D" id="1.20.1120.10">
    <property type="entry name" value="Clostridium botulinum neurotoxin b, 'coiled-coil' domain"/>
    <property type="match status" value="1"/>
</dbReference>
<dbReference type="GO" id="GO:0005576">
    <property type="term" value="C:extracellular region"/>
    <property type="evidence" value="ECO:0007669"/>
    <property type="project" value="InterPro"/>
</dbReference>
<feature type="domain" description="Non-toxic nonhaemagglutinin helical" evidence="6">
    <location>
        <begin position="518"/>
        <end position="793"/>
    </location>
</feature>
<dbReference type="Pfam" id="PF22133">
    <property type="entry name" value="Toxin_BN_H"/>
    <property type="match status" value="1"/>
</dbReference>
<dbReference type="InterPro" id="IPR012928">
    <property type="entry name" value="Toxin_rcpt-bd_N"/>
</dbReference>
<dbReference type="PRINTS" id="PR00760">
    <property type="entry name" value="BONTOXILYSIN"/>
</dbReference>
<keyword evidence="2" id="KW-0843">Virulence</keyword>
<dbReference type="NCBIfam" id="NF033911">
    <property type="entry name" value="botu_NTNH"/>
    <property type="match status" value="1"/>
</dbReference>
<organism evidence="7">
    <name type="scientific">Clostridium botulinum</name>
    <dbReference type="NCBI Taxonomy" id="1491"/>
    <lineage>
        <taxon>Bacteria</taxon>
        <taxon>Bacillati</taxon>
        <taxon>Bacillota</taxon>
        <taxon>Clostridia</taxon>
        <taxon>Eubacteriales</taxon>
        <taxon>Clostridiaceae</taxon>
        <taxon>Clostridium</taxon>
    </lineage>
</organism>
<sequence>MCVEINLGEWLDMNINDNLSINSPVDNKNVVVVRARKTDTVFKAFKVAPNIWVAPERYYGESLSIDEEYKVDGGIYDSNFLSQDSEKDKFLQAIITLLKRINSTNAGEKLLSLISTAIPFPYGYIGGGYYAPNMITFGSAPKSNKKLNSLISSTIPFPYAGYRETNYLSSEDNKSFYASNIVIFGPGANIVENNTVFYKKEDAENGMGTMTEIWFQPFLTYKYDEFYIDPAIELIKCLIKSLYFLYGIKPSDDLVIPYRLRSELENIEYSQLNIVDLLVSGGIDPKFINTDPYWFIDNYFSNAKKVFEDHRNIYETEIEGNNAIGNDIKLRLKQKFRININDIWELNLNYFSKEFSIMMPDRFNNALKHFYRKQYYKIDYPENYSINGFVNGQINAQLSLSDRNQDIINKPEEIINLLNGNNVSLMRSNIYGDGLKSTVDDFYSNYKIPYNRAYEYHFNNSNDSSLDNVNIGVIDNIPEIIDVNPYKENCDKFSPVQKITSTREINTNIPWPINYLQAQNTNNEKFSLSSDFVEVVSSKDKSLVYSFLSNVMFYLDSIKDNSPIDTDKKYYLWLREIFRNYSFDITATQEINTDCGINKVVTWFGKALNILNTSDSFVEEFQNLGPISLINKKENLSMPKIEIDEIPNSMLNLSFKDLSENLFNIFSKNNSYFEKIYYDFLDQWWTQYYSQYFDLICMAKRSVLAQESLIKKIIQKKLSYLIGNSNISSDNLALMNLTTTNTLRDISNESQIAMNNVNNFLNNVAICVFQTNIYPKFISFMEQCINNINKNTREFIQKCTNITENEKLQLINQNIFSSLDFDFLNIENLKSLFNSETGLLIKEETSPYELVLYAFQEPGNNAIGDASGKNTSIEYSKDIGLVYGINSDALYLNGSNQSISFSNDFFENGLTNSFSIYFWLRNLGKDTIKSKLIGSKEDNCGWEIYFQDTGLVFNMIDSNGNEKNIYLSDVSNNSWHYITISVDRLKEQLLIFIDDNLVANESIKEILNIYSSNTISLVNENNPIYVEGLSILNRSITSEEVVNNYFTYLNNSYIRDISGERLEYNKTYELYNYVFPESSLYEVTENNNIYLSIKNTNNLNIQGAKFKLINIDANKQYVQKWDEGVVCLLGDEEKYVDISSENNRIQLVSSKDTAKRIIFNNDIFRPNCLTFAYNNKYLSLSLRDRNYNWMICNNNDNIPKAAHLWALKGI</sequence>
<dbReference type="Pfam" id="PF01742">
    <property type="entry name" value="Peptidase_M27"/>
    <property type="match status" value="1"/>
</dbReference>
<dbReference type="SUPFAM" id="SSF49899">
    <property type="entry name" value="Concanavalin A-like lectins/glucanases"/>
    <property type="match status" value="1"/>
</dbReference>
<accession>A0A6M3SLP0</accession>
<feature type="domain" description="Clostridium neurotoxin receptor binding N-terminal" evidence="4">
    <location>
        <begin position="860"/>
        <end position="1036"/>
    </location>
</feature>
<dbReference type="GO" id="GO:0004222">
    <property type="term" value="F:metalloendopeptidase activity"/>
    <property type="evidence" value="ECO:0007669"/>
    <property type="project" value="InterPro"/>
</dbReference>
<dbReference type="InterPro" id="IPR000395">
    <property type="entry name" value="Bot/tetX_LC"/>
</dbReference>
<name>A0A6M3SLP0_CLOBO</name>
<protein>
    <submittedName>
        <fullName evidence="7">Nontoxic nonhemagglutinin protein</fullName>
    </submittedName>
</protein>
<dbReference type="Pfam" id="PF07953">
    <property type="entry name" value="Toxin_R_bind_N"/>
    <property type="match status" value="1"/>
</dbReference>
<evidence type="ECO:0000256" key="2">
    <source>
        <dbReference type="ARBA" id="ARBA00023026"/>
    </source>
</evidence>
<dbReference type="InterPro" id="IPR013677">
    <property type="entry name" value="NTNH_C"/>
</dbReference>
<dbReference type="Gene3D" id="2.80.10.50">
    <property type="match status" value="1"/>
</dbReference>
<dbReference type="InterPro" id="IPR036248">
    <property type="entry name" value="Clostridium_toxin_transloc"/>
</dbReference>
<dbReference type="EMBL" id="MT199282">
    <property type="protein sequence ID" value="QJD46455.1"/>
    <property type="molecule type" value="Genomic_DNA"/>
</dbReference>
<dbReference type="InterPro" id="IPR054379">
    <property type="entry name" value="NTNH_H"/>
</dbReference>
<reference evidence="7" key="1">
    <citation type="submission" date="2020-03" db="EMBL/GenBank/DDBJ databases">
        <authorList>
            <person name="Jeon J.H."/>
            <person name="Choi S.-Y."/>
            <person name="Choi E.-S."/>
            <person name="Shin Y.-W."/>
            <person name="Pyo S."/>
            <person name="Choi C."/>
            <person name="Kim D.-W."/>
            <person name="Kang B.H."/>
            <person name="Rhie G.-E."/>
        </authorList>
    </citation>
    <scope>NUCLEOTIDE SEQUENCE</scope>
    <source>
        <strain evidence="7">CB-27</strain>
    </source>
</reference>
<dbReference type="Gene3D" id="2.60.120.200">
    <property type="match status" value="1"/>
</dbReference>
<dbReference type="AlphaFoldDB" id="A0A6M3SLP0"/>
<evidence type="ECO:0000313" key="7">
    <source>
        <dbReference type="EMBL" id="QJD46455.1"/>
    </source>
</evidence>
<feature type="domain" description="Botulinum/Tetanus toxin catalytic chain" evidence="3">
    <location>
        <begin position="14"/>
        <end position="339"/>
    </location>
</feature>
<dbReference type="SUPFAM" id="SSF58091">
    <property type="entry name" value="Clostridium neurotoxins, 'coiled-coil' domain"/>
    <property type="match status" value="1"/>
</dbReference>
<evidence type="ECO:0000259" key="4">
    <source>
        <dbReference type="Pfam" id="PF07953"/>
    </source>
</evidence>
<evidence type="ECO:0000259" key="3">
    <source>
        <dbReference type="Pfam" id="PF01742"/>
    </source>
</evidence>
<dbReference type="InterPro" id="IPR058583">
    <property type="entry name" value="NTNH"/>
</dbReference>
<feature type="domain" description="Non-toxic nonhaemagglutinin C-terminal" evidence="5">
    <location>
        <begin position="1044"/>
        <end position="1208"/>
    </location>
</feature>
<dbReference type="SUPFAM" id="SSF55486">
    <property type="entry name" value="Metalloproteases ('zincins'), catalytic domain"/>
    <property type="match status" value="1"/>
</dbReference>
<dbReference type="InterPro" id="IPR013320">
    <property type="entry name" value="ConA-like_dom_sf"/>
</dbReference>
<evidence type="ECO:0000256" key="1">
    <source>
        <dbReference type="ARBA" id="ARBA00006017"/>
    </source>
</evidence>
<gene>
    <name evidence="7" type="primary">ntnh_2</name>
    <name evidence="7" type="ORF">KBGNLJAA_00055</name>
</gene>
<evidence type="ECO:0000259" key="5">
    <source>
        <dbReference type="Pfam" id="PF08470"/>
    </source>
</evidence>
<proteinExistence type="inferred from homology"/>
<dbReference type="Pfam" id="PF08470">
    <property type="entry name" value="NTNH_C"/>
    <property type="match status" value="1"/>
</dbReference>